<keyword evidence="5" id="KW-1185">Reference proteome</keyword>
<dbReference type="Gene3D" id="2.60.40.10">
    <property type="entry name" value="Immunoglobulins"/>
    <property type="match status" value="2"/>
</dbReference>
<feature type="transmembrane region" description="Helical" evidence="2">
    <location>
        <begin position="1974"/>
        <end position="1998"/>
    </location>
</feature>
<evidence type="ECO:0000313" key="5">
    <source>
        <dbReference type="Proteomes" id="UP000660262"/>
    </source>
</evidence>
<dbReference type="InterPro" id="IPR013783">
    <property type="entry name" value="Ig-like_fold"/>
</dbReference>
<feature type="region of interest" description="Disordered" evidence="1">
    <location>
        <begin position="1749"/>
        <end position="1774"/>
    </location>
</feature>
<sequence length="2011" mass="210265">MRTFTGTHARRWWCVWWWWFVCTLSRHTASSSSSSKDYVPPPEGNPRTPQVVALKPARGGTAGGTTVTVYGARLNVLRASAPGAGRAVYCVFGASHAIKAGETEHPDVVLCATPAADDAGVLGGGFASVRLAAASRASDGAAVTDGAGEGTIFSFVAAEGGPGRGGGAGAGTARRAVSRAGGTLLELSGGHGAGMRRDGGWSCEWRSSSSPKTRPTNHLRTPLHVESTALARCEAPAAPRRAASWQVSIAESLDSSAGARAASDVRILEVSPIPNTGVQPIVQGVRVLRAGIYANGDGVNSDEWCAFGTIARRTAYMGGGTACLYTLGEQPLPSRTDEWGSVLPLPRIARISRGGGGILFLWQHATSIRVPMSAQPMSAQASSLQESTSTSPSHASASTCASFHILDARHAGQQSEAPFACYMRSITGDAATATKVSLLGTLPNSVRVLQIECICSTLGAVPGYTAVSLLRGQGGAQIATSWMVQGSTAGPASLQRYVVQPGVVAPTVLASTVAFAASITAIAIDSALACNSLEGSWLDRPAQGAFVSSTVASCEIVARVSQHARACSTCSLVVTQAHGPSTEASTFKAPMEGGTILGPLPIHSAQNFPSIGCRFGSVGPVTTTPLENGEVGCRSVARPSLDADVLGVQIGTFSTIGRITYDPMHSVATGGEQPPLPSGGVTIFVRALDGRTSIPEAHICTVRSSQMAAFVSLSALKCEADFAFGVGSMEISERHELVLQNPKTRFLENAALHSQPLHATRNVALMVEPREAPSSGGTRMLLSLWTREIEDGMRTTQRLEGHFGTLGPIAGMRHRHDAASFVMPACASATISAGMAVDGTHVNFCGSDETALCAVHVLETLLIHAIEDVRYNDVRAGLQIAGDASGRLDGTLIPTLHLYIPLDIPSSPAFPNNGYFVGLNLNLRPVIDASTGLSFFVDTSTTRMFDLQATQESELPADDQTLLALDDTPFAYALTGAKWTTSSMNTQSDSQLPVLRSPIEGGFAVRHVISPGTSNGTRTSSAYSTCIFGTIGPILAVLENALERNCITPAMPPDRIVTAYAGLNLEQPSARLTSALAIAHIKALSMEEVIDQNASTAPSIKTSIVATGDSIVETSSLNFLLLEPRDVTRSTMSSDGGDQARIRILGTEQHAQYRCHFGSVSVVAQAYDSGDFTCITPAVVPGLRVIGVSDNLRVTSSMTYHIQQIRFAPASILTAIRTNITSSRVPISNLMVKYEHSAAGFAHAILTLGGHPATSNFISRRLEPPLVRAMVPFWLPSYDGHVYPSIRTIVGRELHVDGILEIGSERFAIDLVSSTLGRSDVALGLLHGLPLTARFVPADDLSVSGHEESVMLTDGILWTDASSPTSTLVHADGGTTIHAPLLGSIPHSDSSCYFGTIAPIQGIVMSTEIACVSPALARTMKYGASVSNVQDARRFGKSASVVVQRGVDNKHTHTELPQYVTSNSRSGVLVSGITIPSNIAQSPMCHIGACTVAAEGLFTDERGFTRYACATAHCGELSAGFLSLSITPTLAHDSVTVGHALIGVLSGALVTHTYPPELGYDGTDGAAYIVGNNLFLEPSQRFTYGGLAATCVRASSSLVVCEVPVAPAAFSGRSTIPLVAGEPAGMPAIALPPRVPMRDFEREATWAKTSHEIRLDSGGDLLKLTATRSSGQWNCAVDTIAPLSLVAADAVGTFVCISVARPPGLSRAMLAASRKFSAVRWSAGPLMRLSYRFGDGNFDDVSEEHVTHGSSTDVVAVSRSKAPPPPSPPPPPPNATIEIRGARVFPYASPIGGGIVANLHVADDHLVRSDIDDDTLSVTVEFANDGSERRRMRVSEGCVRLSSTLLRCEVPSVGSGFDVPNDGVADVRTMKVPFAFFGDQSSADNPLPSVVTPERGPSSGGTPVAVTTPALAAAGNSDLPLLCRFDNIFIAARPCTSGGGGDGCISCLSPAHAPSSEGVHPLKRTSARSSGAQLAVGSIGGAFGVNGVPGFVGHFVYLKDAKGRSRRQHRT</sequence>
<evidence type="ECO:0008006" key="6">
    <source>
        <dbReference type="Google" id="ProtNLM"/>
    </source>
</evidence>
<organism evidence="4 5">
    <name type="scientific">Pycnococcus provasolii</name>
    <dbReference type="NCBI Taxonomy" id="41880"/>
    <lineage>
        <taxon>Eukaryota</taxon>
        <taxon>Viridiplantae</taxon>
        <taxon>Chlorophyta</taxon>
        <taxon>Pseudoscourfieldiophyceae</taxon>
        <taxon>Pseudoscourfieldiales</taxon>
        <taxon>Pycnococcaceae</taxon>
        <taxon>Pycnococcus</taxon>
    </lineage>
</organism>
<gene>
    <name evidence="4" type="ORF">PPROV_000729800</name>
</gene>
<feature type="chain" id="PRO_5032531475" description="IPT/TIG domain-containing protein" evidence="3">
    <location>
        <begin position="30"/>
        <end position="2011"/>
    </location>
</feature>
<keyword evidence="2" id="KW-1133">Transmembrane helix</keyword>
<evidence type="ECO:0000256" key="2">
    <source>
        <dbReference type="SAM" id="Phobius"/>
    </source>
</evidence>
<accession>A0A830HSV8</accession>
<evidence type="ECO:0000313" key="4">
    <source>
        <dbReference type="EMBL" id="GHP08561.1"/>
    </source>
</evidence>
<dbReference type="Proteomes" id="UP000660262">
    <property type="component" value="Unassembled WGS sequence"/>
</dbReference>
<proteinExistence type="predicted"/>
<name>A0A830HSV8_9CHLO</name>
<keyword evidence="3" id="KW-0732">Signal</keyword>
<feature type="signal peptide" evidence="3">
    <location>
        <begin position="1"/>
        <end position="29"/>
    </location>
</feature>
<evidence type="ECO:0000256" key="1">
    <source>
        <dbReference type="SAM" id="MobiDB-lite"/>
    </source>
</evidence>
<keyword evidence="2" id="KW-0472">Membrane</keyword>
<feature type="compositionally biased region" description="Pro residues" evidence="1">
    <location>
        <begin position="1762"/>
        <end position="1774"/>
    </location>
</feature>
<keyword evidence="2" id="KW-0812">Transmembrane</keyword>
<comment type="caution">
    <text evidence="4">The sequence shown here is derived from an EMBL/GenBank/DDBJ whole genome shotgun (WGS) entry which is preliminary data.</text>
</comment>
<protein>
    <recommendedName>
        <fullName evidence="6">IPT/TIG domain-containing protein</fullName>
    </recommendedName>
</protein>
<dbReference type="EMBL" id="BNJQ01000021">
    <property type="protein sequence ID" value="GHP08561.1"/>
    <property type="molecule type" value="Genomic_DNA"/>
</dbReference>
<reference evidence="4" key="1">
    <citation type="submission" date="2020-10" db="EMBL/GenBank/DDBJ databases">
        <title>Unveiling of a novel bifunctional photoreceptor, Dualchrome1, isolated from a cosmopolitan green alga.</title>
        <authorList>
            <person name="Suzuki S."/>
            <person name="Kawachi M."/>
        </authorList>
    </citation>
    <scope>NUCLEOTIDE SEQUENCE</scope>
    <source>
        <strain evidence="4">NIES 2893</strain>
    </source>
</reference>
<evidence type="ECO:0000256" key="3">
    <source>
        <dbReference type="SAM" id="SignalP"/>
    </source>
</evidence>